<dbReference type="Gene3D" id="3.40.50.2300">
    <property type="match status" value="1"/>
</dbReference>
<proteinExistence type="predicted"/>
<feature type="transmembrane region" description="Helical" evidence="5">
    <location>
        <begin position="150"/>
        <end position="173"/>
    </location>
</feature>
<dbReference type="PANTHER" id="PTHR45339">
    <property type="entry name" value="HYBRID SIGNAL TRANSDUCTION HISTIDINE KINASE J"/>
    <property type="match status" value="1"/>
</dbReference>
<protein>
    <recommendedName>
        <fullName evidence="2">histidine kinase</fullName>
        <ecNumber evidence="2">2.7.13.3</ecNumber>
    </recommendedName>
</protein>
<name>A0A2S5JDP9_9RHOB</name>
<sequence>MTSAVRLQEEIARQRQRLNADLVPRQIGVALSCLLFLAFVPFWYVFLIYLISVGSEIIQRRYLRICEAQPTWRNRALVLLNSAIAIAAYSSVALVLWKFDDPMARFVGTLAPIGALLNISVMRAIHLPLGIASALPAALALLALPAQELLIYGLTIPGLVAMGAAGTLVAYFLSALIQNHRSHAALLNALAEARAAGEAKTRFLSTMSHEIRTPLNALSGHSDLLMSETHPDQVKDHARQIASASMQIHQMLETALDLSLLTDGTLSFRPATTAIHKEIRSAPINRDPSHPTRVTVEIAPDVPEYGRLDPALLRRSIAHICALVADPLMAAEIRLRCTISPSTPERLIITATGTPAATRDDPRENGRNDIFVDLASGLAERMGGRLVLMRAPNGGRVARLELPFVPLPDPPAGGAESVYGTLRALVVDDIPSNRFVLCQLLRSLRIDTIEAKDGNDALEWLNAEPFDVVLLDINMPGMDGTETLKKIRETDAAWSKIPVIAITADSVTWQRDLYLSMGFDGYLTKPLERRLLWAEILATVPPPPPL</sequence>
<dbReference type="EC" id="2.7.13.3" evidence="2"/>
<comment type="caution">
    <text evidence="7">The sequence shown here is derived from an EMBL/GenBank/DDBJ whole genome shotgun (WGS) entry which is preliminary data.</text>
</comment>
<evidence type="ECO:0000313" key="7">
    <source>
        <dbReference type="EMBL" id="PPB79528.1"/>
    </source>
</evidence>
<dbReference type="Pfam" id="PF00512">
    <property type="entry name" value="HisKA"/>
    <property type="match status" value="1"/>
</dbReference>
<dbReference type="AlphaFoldDB" id="A0A2S5JDP9"/>
<evidence type="ECO:0000259" key="6">
    <source>
        <dbReference type="PROSITE" id="PS50110"/>
    </source>
</evidence>
<evidence type="ECO:0000256" key="1">
    <source>
        <dbReference type="ARBA" id="ARBA00000085"/>
    </source>
</evidence>
<dbReference type="EMBL" id="PRDS01000012">
    <property type="protein sequence ID" value="PPB79528.1"/>
    <property type="molecule type" value="Genomic_DNA"/>
</dbReference>
<feature type="transmembrane region" description="Helical" evidence="5">
    <location>
        <begin position="127"/>
        <end position="144"/>
    </location>
</feature>
<evidence type="ECO:0000256" key="2">
    <source>
        <dbReference type="ARBA" id="ARBA00012438"/>
    </source>
</evidence>
<dbReference type="Proteomes" id="UP000239736">
    <property type="component" value="Unassembled WGS sequence"/>
</dbReference>
<feature type="transmembrane region" description="Helical" evidence="5">
    <location>
        <begin position="76"/>
        <end position="97"/>
    </location>
</feature>
<dbReference type="PANTHER" id="PTHR45339:SF6">
    <property type="entry name" value="SENSORY HISTIDINE PROTEIN KINASE"/>
    <property type="match status" value="1"/>
</dbReference>
<feature type="domain" description="Response regulatory" evidence="6">
    <location>
        <begin position="423"/>
        <end position="540"/>
    </location>
</feature>
<dbReference type="SMART" id="SM00448">
    <property type="entry name" value="REC"/>
    <property type="match status" value="1"/>
</dbReference>
<dbReference type="GO" id="GO:0000155">
    <property type="term" value="F:phosphorelay sensor kinase activity"/>
    <property type="evidence" value="ECO:0007669"/>
    <property type="project" value="InterPro"/>
</dbReference>
<keyword evidence="3 4" id="KW-0597">Phosphoprotein</keyword>
<dbReference type="OrthoDB" id="9801651at2"/>
<feature type="modified residue" description="4-aspartylphosphate" evidence="4">
    <location>
        <position position="472"/>
    </location>
</feature>
<accession>A0A2S5JDP9</accession>
<evidence type="ECO:0000256" key="3">
    <source>
        <dbReference type="ARBA" id="ARBA00022553"/>
    </source>
</evidence>
<dbReference type="InterPro" id="IPR036097">
    <property type="entry name" value="HisK_dim/P_sf"/>
</dbReference>
<dbReference type="SUPFAM" id="SSF47384">
    <property type="entry name" value="Homodimeric domain of signal transducing histidine kinase"/>
    <property type="match status" value="1"/>
</dbReference>
<dbReference type="InterPro" id="IPR011006">
    <property type="entry name" value="CheY-like_superfamily"/>
</dbReference>
<evidence type="ECO:0000256" key="4">
    <source>
        <dbReference type="PROSITE-ProRule" id="PRU00169"/>
    </source>
</evidence>
<comment type="catalytic activity">
    <reaction evidence="1">
        <text>ATP + protein L-histidine = ADP + protein N-phospho-L-histidine.</text>
        <dbReference type="EC" id="2.7.13.3"/>
    </reaction>
</comment>
<dbReference type="CDD" id="cd17546">
    <property type="entry name" value="REC_hyHK_CKI1_RcsC-like"/>
    <property type="match status" value="1"/>
</dbReference>
<reference evidence="7 8" key="1">
    <citation type="submission" date="2018-01" db="EMBL/GenBank/DDBJ databases">
        <title>Genomic Encyclopedia of Archaeal and Bacterial Type Strains, Phase II (KMG-II): from individual species to whole genera.</title>
        <authorList>
            <person name="Goeker M."/>
        </authorList>
    </citation>
    <scope>NUCLEOTIDE SEQUENCE [LARGE SCALE GENOMIC DNA]</scope>
    <source>
        <strain evidence="7 8">DSM 12048</strain>
    </source>
</reference>
<dbReference type="Pfam" id="PF00072">
    <property type="entry name" value="Response_reg"/>
    <property type="match status" value="1"/>
</dbReference>
<keyword evidence="5" id="KW-0812">Transmembrane</keyword>
<keyword evidence="8" id="KW-1185">Reference proteome</keyword>
<dbReference type="InterPro" id="IPR003661">
    <property type="entry name" value="HisK_dim/P_dom"/>
</dbReference>
<evidence type="ECO:0000256" key="5">
    <source>
        <dbReference type="SAM" id="Phobius"/>
    </source>
</evidence>
<gene>
    <name evidence="7" type="ORF">LV82_02810</name>
</gene>
<dbReference type="RefSeq" id="WP_104072690.1">
    <property type="nucleotide sequence ID" value="NZ_PRDS01000012.1"/>
</dbReference>
<keyword evidence="5" id="KW-0472">Membrane</keyword>
<dbReference type="Gene3D" id="1.10.287.130">
    <property type="match status" value="1"/>
</dbReference>
<dbReference type="CDD" id="cd00082">
    <property type="entry name" value="HisKA"/>
    <property type="match status" value="1"/>
</dbReference>
<organism evidence="7 8">
    <name type="scientific">Albidovulum inexpectatum</name>
    <dbReference type="NCBI Taxonomy" id="196587"/>
    <lineage>
        <taxon>Bacteria</taxon>
        <taxon>Pseudomonadati</taxon>
        <taxon>Pseudomonadota</taxon>
        <taxon>Alphaproteobacteria</taxon>
        <taxon>Rhodobacterales</taxon>
        <taxon>Paracoccaceae</taxon>
        <taxon>Albidovulum</taxon>
    </lineage>
</organism>
<dbReference type="PROSITE" id="PS50110">
    <property type="entry name" value="RESPONSE_REGULATORY"/>
    <property type="match status" value="1"/>
</dbReference>
<dbReference type="SMART" id="SM00388">
    <property type="entry name" value="HisKA"/>
    <property type="match status" value="1"/>
</dbReference>
<dbReference type="InterPro" id="IPR001789">
    <property type="entry name" value="Sig_transdc_resp-reg_receiver"/>
</dbReference>
<dbReference type="SUPFAM" id="SSF52172">
    <property type="entry name" value="CheY-like"/>
    <property type="match status" value="1"/>
</dbReference>
<feature type="transmembrane region" description="Helical" evidence="5">
    <location>
        <begin position="27"/>
        <end position="55"/>
    </location>
</feature>
<evidence type="ECO:0000313" key="8">
    <source>
        <dbReference type="Proteomes" id="UP000239736"/>
    </source>
</evidence>
<keyword evidence="5" id="KW-1133">Transmembrane helix</keyword>